<comment type="caution">
    <text evidence="4">The sequence shown here is derived from an EMBL/GenBank/DDBJ whole genome shotgun (WGS) entry which is preliminary data.</text>
</comment>
<dbReference type="PIRSF" id="PIRSF002741">
    <property type="entry name" value="MppA"/>
    <property type="match status" value="1"/>
</dbReference>
<dbReference type="InterPro" id="IPR039424">
    <property type="entry name" value="SBP_5"/>
</dbReference>
<dbReference type="SUPFAM" id="SSF53850">
    <property type="entry name" value="Periplasmic binding protein-like II"/>
    <property type="match status" value="1"/>
</dbReference>
<dbReference type="PROSITE" id="PS51257">
    <property type="entry name" value="PROKAR_LIPOPROTEIN"/>
    <property type="match status" value="1"/>
</dbReference>
<evidence type="ECO:0000256" key="1">
    <source>
        <dbReference type="SAM" id="MobiDB-lite"/>
    </source>
</evidence>
<sequence length="583" mass="62966">MRPRMAVAAVGAMVVVAALGACSKNTGGGGNGGNENDVTKNTGGISNNPKDSQGPAPAVAGAKQGGDLQILQTSDFEHLDGQRTYVVQAMSAEQLFSRTLTMFKQGKNGKLTLVGDLATGPGKDLDGSKCMNWEYTLKDGLKYEDGSAITAKDVAYGISRSFSSQIAEGPHYLAQWLSNSVDYNKTYKGPYNGGADIAPGLEVKGDKTLIFHFKAPHCDLPFALQLPTSTPVPKAQDKGAKYDLHPFSSGPYKIKTYNRGSKLVLERNKYWDAKTDPIRHAYPNTITYTFGPTDTTETNRMIADAGPDQYAVAQENVPQALVPKVTGNASLKNRTISGQGPFVYYMAINTQTVKDQKVREAMAYALDRKAIIQTVGGDALATPATTLLSPTVIGWKNYNTFDGGASGNAAKAKELLAGKKPKLIFGYRNNPWGQRLAPAVQQAMEKAGFQIVLKPVDPENYFTELGRKDNPFDFYITDWAADWPTGAAVLPVLTDGRSIQPNGNNDVSYYNDDAYNKKLDAASKLPSDQSADDWAKLDQEWSKFAATVPVYFNKSLSLTGSKVGGVELSTDLGTNVYTSVYLK</sequence>
<evidence type="ECO:0000259" key="3">
    <source>
        <dbReference type="Pfam" id="PF00496"/>
    </source>
</evidence>
<dbReference type="Pfam" id="PF00496">
    <property type="entry name" value="SBP_bac_5"/>
    <property type="match status" value="1"/>
</dbReference>
<dbReference type="InterPro" id="IPR000914">
    <property type="entry name" value="SBP_5_dom"/>
</dbReference>
<dbReference type="CDD" id="cd08506">
    <property type="entry name" value="PBP2_clavulanate_OppA2"/>
    <property type="match status" value="1"/>
</dbReference>
<dbReference type="Proteomes" id="UP000614996">
    <property type="component" value="Unassembled WGS sequence"/>
</dbReference>
<dbReference type="PANTHER" id="PTHR30290:SF83">
    <property type="entry name" value="ABC TRANSPORTER SUBSTRATE-BINDING PROTEIN"/>
    <property type="match status" value="1"/>
</dbReference>
<evidence type="ECO:0000313" key="5">
    <source>
        <dbReference type="Proteomes" id="UP000614996"/>
    </source>
</evidence>
<proteinExistence type="predicted"/>
<keyword evidence="2" id="KW-0732">Signal</keyword>
<gene>
    <name evidence="4" type="ORF">NUM_49410</name>
</gene>
<dbReference type="GO" id="GO:0043190">
    <property type="term" value="C:ATP-binding cassette (ABC) transporter complex"/>
    <property type="evidence" value="ECO:0007669"/>
    <property type="project" value="InterPro"/>
</dbReference>
<dbReference type="GO" id="GO:1904680">
    <property type="term" value="F:peptide transmembrane transporter activity"/>
    <property type="evidence" value="ECO:0007669"/>
    <property type="project" value="TreeGrafter"/>
</dbReference>
<name>A0A8J4AI32_9ACTN</name>
<protein>
    <submittedName>
        <fullName evidence="4">ABC transporter</fullName>
    </submittedName>
</protein>
<reference evidence="5" key="1">
    <citation type="journal article" date="2021" name="Int. J. Syst. Evol. Microbiol.">
        <title>Actinocatenispora comari sp. nov., an endophytic actinomycete isolated from aerial parts of Comarum salesowianum.</title>
        <authorList>
            <person name="Oyunbileg N."/>
            <person name="Iizaka Y."/>
            <person name="Hamada M."/>
            <person name="Davaapurev B.O."/>
            <person name="Fukumoto A."/>
            <person name="Tsetseg B."/>
            <person name="Kato F."/>
            <person name="Tamura T."/>
            <person name="Batkhuu J."/>
            <person name="Anzai Y."/>
        </authorList>
    </citation>
    <scope>NUCLEOTIDE SEQUENCE [LARGE SCALE GENOMIC DNA]</scope>
    <source>
        <strain evidence="5">NUM-2625</strain>
    </source>
</reference>
<feature type="domain" description="Solute-binding protein family 5" evidence="3">
    <location>
        <begin position="114"/>
        <end position="494"/>
    </location>
</feature>
<dbReference type="Gene3D" id="3.10.105.10">
    <property type="entry name" value="Dipeptide-binding Protein, Domain 3"/>
    <property type="match status" value="1"/>
</dbReference>
<feature type="region of interest" description="Disordered" evidence="1">
    <location>
        <begin position="25"/>
        <end position="62"/>
    </location>
</feature>
<dbReference type="GO" id="GO:0015833">
    <property type="term" value="P:peptide transport"/>
    <property type="evidence" value="ECO:0007669"/>
    <property type="project" value="TreeGrafter"/>
</dbReference>
<evidence type="ECO:0000313" key="4">
    <source>
        <dbReference type="EMBL" id="GIL29687.1"/>
    </source>
</evidence>
<dbReference type="EMBL" id="BOPO01000101">
    <property type="protein sequence ID" value="GIL29687.1"/>
    <property type="molecule type" value="Genomic_DNA"/>
</dbReference>
<dbReference type="Gene3D" id="3.40.190.10">
    <property type="entry name" value="Periplasmic binding protein-like II"/>
    <property type="match status" value="1"/>
</dbReference>
<feature type="chain" id="PRO_5035226231" evidence="2">
    <location>
        <begin position="24"/>
        <end position="583"/>
    </location>
</feature>
<dbReference type="GO" id="GO:0042597">
    <property type="term" value="C:periplasmic space"/>
    <property type="evidence" value="ECO:0007669"/>
    <property type="project" value="UniProtKB-ARBA"/>
</dbReference>
<dbReference type="AlphaFoldDB" id="A0A8J4AI32"/>
<evidence type="ECO:0000256" key="2">
    <source>
        <dbReference type="SAM" id="SignalP"/>
    </source>
</evidence>
<feature type="compositionally biased region" description="Polar residues" evidence="1">
    <location>
        <begin position="39"/>
        <end position="51"/>
    </location>
</feature>
<dbReference type="PANTHER" id="PTHR30290">
    <property type="entry name" value="PERIPLASMIC BINDING COMPONENT OF ABC TRANSPORTER"/>
    <property type="match status" value="1"/>
</dbReference>
<organism evidence="4 5">
    <name type="scientific">Actinocatenispora comari</name>
    <dbReference type="NCBI Taxonomy" id="2807577"/>
    <lineage>
        <taxon>Bacteria</taxon>
        <taxon>Bacillati</taxon>
        <taxon>Actinomycetota</taxon>
        <taxon>Actinomycetes</taxon>
        <taxon>Micromonosporales</taxon>
        <taxon>Micromonosporaceae</taxon>
        <taxon>Actinocatenispora</taxon>
    </lineage>
</organism>
<feature type="signal peptide" evidence="2">
    <location>
        <begin position="1"/>
        <end position="23"/>
    </location>
</feature>
<accession>A0A8J4AI32</accession>
<dbReference type="InterPro" id="IPR030678">
    <property type="entry name" value="Peptide/Ni-bd"/>
</dbReference>
<keyword evidence="5" id="KW-1185">Reference proteome</keyword>